<organism evidence="3 4">
    <name type="scientific">Zea mays</name>
    <name type="common">Maize</name>
    <dbReference type="NCBI Taxonomy" id="4577"/>
    <lineage>
        <taxon>Eukaryota</taxon>
        <taxon>Viridiplantae</taxon>
        <taxon>Streptophyta</taxon>
        <taxon>Embryophyta</taxon>
        <taxon>Tracheophyta</taxon>
        <taxon>Spermatophyta</taxon>
        <taxon>Magnoliopsida</taxon>
        <taxon>Liliopsida</taxon>
        <taxon>Poales</taxon>
        <taxon>Poaceae</taxon>
        <taxon>PACMAD clade</taxon>
        <taxon>Panicoideae</taxon>
        <taxon>Andropogonodae</taxon>
        <taxon>Andropogoneae</taxon>
        <taxon>Tripsacinae</taxon>
        <taxon>Zea</taxon>
    </lineage>
</organism>
<keyword evidence="4" id="KW-1185">Reference proteome</keyword>
<sequence>MEGSRTLSPWPPIVLLLSPGVLDAWCFDLDSFPCERHLCSAPSPGSELPLLGPSLVQPAGRVPLRGRERGPPSTPLPQRQYLQHPPCFLHRLSSSLASWLASLLLAHSLAVRSSTSTARHLFDAMPSRVVVRSTTPCSSRALPSAPAMSCLRTIRQNARMSIVSWTMPWWCPTSSLLVARPRLALAYSPSSSSSSAPRARPRQGQATPSSTPKFFGETSLFRVPDFVK</sequence>
<reference evidence="3" key="2">
    <citation type="submission" date="2019-07" db="EMBL/GenBank/DDBJ databases">
        <authorList>
            <person name="Seetharam A."/>
            <person name="Woodhouse M."/>
            <person name="Cannon E."/>
        </authorList>
    </citation>
    <scope>NUCLEOTIDE SEQUENCE [LARGE SCALE GENOMIC DNA]</scope>
    <source>
        <strain evidence="3">cv. B73</strain>
    </source>
</reference>
<feature type="chain" id="PRO_5032338703" description="Secreted protein" evidence="2">
    <location>
        <begin position="25"/>
        <end position="228"/>
    </location>
</feature>
<dbReference type="InParanoid" id="A0A804N4Q9"/>
<feature type="compositionally biased region" description="Low complexity" evidence="1">
    <location>
        <begin position="188"/>
        <end position="198"/>
    </location>
</feature>
<dbReference type="Proteomes" id="UP000007305">
    <property type="component" value="Chromosome 3"/>
</dbReference>
<protein>
    <recommendedName>
        <fullName evidence="5">Secreted protein</fullName>
    </recommendedName>
</protein>
<dbReference type="EnsemblPlants" id="Zm00001eb134930_T001">
    <property type="protein sequence ID" value="Zm00001eb134930_P001"/>
    <property type="gene ID" value="Zm00001eb134930"/>
</dbReference>
<feature type="region of interest" description="Disordered" evidence="1">
    <location>
        <begin position="188"/>
        <end position="216"/>
    </location>
</feature>
<reference evidence="4" key="1">
    <citation type="submission" date="2015-12" db="EMBL/GenBank/DDBJ databases">
        <title>Update maize B73 reference genome by single molecule sequencing technologies.</title>
        <authorList>
            <consortium name="Maize Genome Sequencing Project"/>
            <person name="Ware D."/>
        </authorList>
    </citation>
    <scope>NUCLEOTIDE SEQUENCE [LARGE SCALE GENOMIC DNA]</scope>
    <source>
        <strain evidence="4">cv. B73</strain>
    </source>
</reference>
<evidence type="ECO:0000256" key="2">
    <source>
        <dbReference type="SAM" id="SignalP"/>
    </source>
</evidence>
<feature type="signal peptide" evidence="2">
    <location>
        <begin position="1"/>
        <end position="24"/>
    </location>
</feature>
<reference evidence="3" key="3">
    <citation type="submission" date="2021-05" db="UniProtKB">
        <authorList>
            <consortium name="EnsemblPlants"/>
        </authorList>
    </citation>
    <scope>IDENTIFICATION</scope>
    <source>
        <strain evidence="3">cv. B73</strain>
    </source>
</reference>
<dbReference type="Gramene" id="Zm00001eb134930_T001">
    <property type="protein sequence ID" value="Zm00001eb134930_P001"/>
    <property type="gene ID" value="Zm00001eb134930"/>
</dbReference>
<accession>A0A804N4Q9</accession>
<evidence type="ECO:0008006" key="5">
    <source>
        <dbReference type="Google" id="ProtNLM"/>
    </source>
</evidence>
<name>A0A804N4Q9_MAIZE</name>
<dbReference type="AlphaFoldDB" id="A0A804N4Q9"/>
<proteinExistence type="predicted"/>
<keyword evidence="2" id="KW-0732">Signal</keyword>
<evidence type="ECO:0000313" key="3">
    <source>
        <dbReference type="EnsemblPlants" id="Zm00001eb134930_P001"/>
    </source>
</evidence>
<evidence type="ECO:0000256" key="1">
    <source>
        <dbReference type="SAM" id="MobiDB-lite"/>
    </source>
</evidence>
<evidence type="ECO:0000313" key="4">
    <source>
        <dbReference type="Proteomes" id="UP000007305"/>
    </source>
</evidence>